<reference evidence="3 4" key="1">
    <citation type="submission" date="2022-03" db="EMBL/GenBank/DDBJ databases">
        <title>Pseudonocardia alaer sp. nov., a novel actinomycete isolated from reed forest soil.</title>
        <authorList>
            <person name="Wang L."/>
        </authorList>
    </citation>
    <scope>NUCLEOTIDE SEQUENCE [LARGE SCALE GENOMIC DNA]</scope>
    <source>
        <strain evidence="3 4">Y-16303</strain>
    </source>
</reference>
<name>A0ABS9T9N1_9PSEU</name>
<evidence type="ECO:0000313" key="3">
    <source>
        <dbReference type="EMBL" id="MCH6165244.1"/>
    </source>
</evidence>
<feature type="domain" description="SHOCT" evidence="2">
    <location>
        <begin position="57"/>
        <end position="79"/>
    </location>
</feature>
<dbReference type="Proteomes" id="UP001299970">
    <property type="component" value="Unassembled WGS sequence"/>
</dbReference>
<comment type="caution">
    <text evidence="3">The sequence shown here is derived from an EMBL/GenBank/DDBJ whole genome shotgun (WGS) entry which is preliminary data.</text>
</comment>
<proteinExistence type="predicted"/>
<dbReference type="Pfam" id="PF09851">
    <property type="entry name" value="SHOCT"/>
    <property type="match status" value="1"/>
</dbReference>
<dbReference type="InterPro" id="IPR018649">
    <property type="entry name" value="SHOCT"/>
</dbReference>
<dbReference type="RefSeq" id="WP_241035270.1">
    <property type="nucleotide sequence ID" value="NZ_BAAAJF010000018.1"/>
</dbReference>
<evidence type="ECO:0000256" key="1">
    <source>
        <dbReference type="SAM" id="Phobius"/>
    </source>
</evidence>
<feature type="transmembrane region" description="Helical" evidence="1">
    <location>
        <begin position="12"/>
        <end position="32"/>
    </location>
</feature>
<keyword evidence="4" id="KW-1185">Reference proteome</keyword>
<gene>
    <name evidence="3" type="ORF">MMF94_06080</name>
</gene>
<accession>A0ABS9T9N1</accession>
<keyword evidence="1" id="KW-0812">Transmembrane</keyword>
<protein>
    <submittedName>
        <fullName evidence="3">SHOCT domain-containing protein</fullName>
    </submittedName>
</protein>
<evidence type="ECO:0000259" key="2">
    <source>
        <dbReference type="Pfam" id="PF09851"/>
    </source>
</evidence>
<organism evidence="3 4">
    <name type="scientific">Pseudonocardia alaniniphila</name>
    <dbReference type="NCBI Taxonomy" id="75291"/>
    <lineage>
        <taxon>Bacteria</taxon>
        <taxon>Bacillati</taxon>
        <taxon>Actinomycetota</taxon>
        <taxon>Actinomycetes</taxon>
        <taxon>Pseudonocardiales</taxon>
        <taxon>Pseudonocardiaceae</taxon>
        <taxon>Pseudonocardia</taxon>
    </lineage>
</organism>
<keyword evidence="1" id="KW-1133">Transmembrane helix</keyword>
<keyword evidence="1" id="KW-0472">Membrane</keyword>
<sequence length="84" mass="9191">MMCGISVGMGLSGLMVMLTVVAVLALVGVWLVRGLRTEGGDVNRLGTGPVDSDPARELLRRRFAAGEIDDAEYERRLSALTWWR</sequence>
<evidence type="ECO:0000313" key="4">
    <source>
        <dbReference type="Proteomes" id="UP001299970"/>
    </source>
</evidence>
<dbReference type="EMBL" id="JAKXMK010000004">
    <property type="protein sequence ID" value="MCH6165244.1"/>
    <property type="molecule type" value="Genomic_DNA"/>
</dbReference>